<dbReference type="RefSeq" id="WP_073012988.1">
    <property type="nucleotide sequence ID" value="NZ_FQZO01000017.1"/>
</dbReference>
<proteinExistence type="predicted"/>
<name>A0A1M6PLD9_9CLOT</name>
<evidence type="ECO:0000313" key="3">
    <source>
        <dbReference type="Proteomes" id="UP000184080"/>
    </source>
</evidence>
<dbReference type="PANTHER" id="PTHR13355:SF11">
    <property type="entry name" value="GLUCOSAMINE 6-PHOSPHATE N-ACETYLTRANSFERASE"/>
    <property type="match status" value="1"/>
</dbReference>
<dbReference type="Pfam" id="PF13673">
    <property type="entry name" value="Acetyltransf_10"/>
    <property type="match status" value="1"/>
</dbReference>
<evidence type="ECO:0000313" key="2">
    <source>
        <dbReference type="EMBL" id="SHK08693.1"/>
    </source>
</evidence>
<dbReference type="AlphaFoldDB" id="A0A1M6PLD9"/>
<dbReference type="Gene3D" id="3.40.630.30">
    <property type="match status" value="1"/>
</dbReference>
<dbReference type="Proteomes" id="UP000184080">
    <property type="component" value="Unassembled WGS sequence"/>
</dbReference>
<dbReference type="OrthoDB" id="9796171at2"/>
<accession>A0A1M6PLD9</accession>
<keyword evidence="3" id="KW-1185">Reference proteome</keyword>
<evidence type="ECO:0000259" key="1">
    <source>
        <dbReference type="PROSITE" id="PS51186"/>
    </source>
</evidence>
<dbReference type="InterPro" id="IPR039143">
    <property type="entry name" value="GNPNAT1-like"/>
</dbReference>
<dbReference type="STRING" id="1121298.SAMN05444401_0555"/>
<dbReference type="EMBL" id="FQZO01000017">
    <property type="protein sequence ID" value="SHK08693.1"/>
    <property type="molecule type" value="Genomic_DNA"/>
</dbReference>
<sequence>MSWKVKKFDELTNYELYSILKERSDIFVVEQTCFYLDPDGLDMASYHLYKKENEEIIAYLRILPREIVGDNAAIGRVIVKKDYRGKGIGKELIGEALKFITEVLKEHNVELHAQDHLRDFYGSFGFKVSSDVYLDAGIPHVTMIWTNKDK</sequence>
<dbReference type="GO" id="GO:0004343">
    <property type="term" value="F:glucosamine 6-phosphate N-acetyltransferase activity"/>
    <property type="evidence" value="ECO:0007669"/>
    <property type="project" value="TreeGrafter"/>
</dbReference>
<protein>
    <submittedName>
        <fullName evidence="2">ElaA protein</fullName>
    </submittedName>
</protein>
<gene>
    <name evidence="2" type="ORF">SAMN05444401_0555</name>
</gene>
<organism evidence="2 3">
    <name type="scientific">Clostridium amylolyticum</name>
    <dbReference type="NCBI Taxonomy" id="1121298"/>
    <lineage>
        <taxon>Bacteria</taxon>
        <taxon>Bacillati</taxon>
        <taxon>Bacillota</taxon>
        <taxon>Clostridia</taxon>
        <taxon>Eubacteriales</taxon>
        <taxon>Clostridiaceae</taxon>
        <taxon>Clostridium</taxon>
    </lineage>
</organism>
<reference evidence="2 3" key="1">
    <citation type="submission" date="2016-11" db="EMBL/GenBank/DDBJ databases">
        <authorList>
            <person name="Jaros S."/>
            <person name="Januszkiewicz K."/>
            <person name="Wedrychowicz H."/>
        </authorList>
    </citation>
    <scope>NUCLEOTIDE SEQUENCE [LARGE SCALE GENOMIC DNA]</scope>
    <source>
        <strain evidence="2 3">DSM 21864</strain>
    </source>
</reference>
<feature type="domain" description="N-acetyltransferase" evidence="1">
    <location>
        <begin position="6"/>
        <end position="148"/>
    </location>
</feature>
<dbReference type="PROSITE" id="PS51186">
    <property type="entry name" value="GNAT"/>
    <property type="match status" value="1"/>
</dbReference>
<dbReference type="InterPro" id="IPR016181">
    <property type="entry name" value="Acyl_CoA_acyltransferase"/>
</dbReference>
<dbReference type="InterPro" id="IPR000182">
    <property type="entry name" value="GNAT_dom"/>
</dbReference>
<dbReference type="SUPFAM" id="SSF55729">
    <property type="entry name" value="Acyl-CoA N-acyltransferases (Nat)"/>
    <property type="match status" value="1"/>
</dbReference>
<dbReference type="PANTHER" id="PTHR13355">
    <property type="entry name" value="GLUCOSAMINE 6-PHOSPHATE N-ACETYLTRANSFERASE"/>
    <property type="match status" value="1"/>
</dbReference>
<dbReference type="CDD" id="cd04301">
    <property type="entry name" value="NAT_SF"/>
    <property type="match status" value="1"/>
</dbReference>